<protein>
    <submittedName>
        <fullName evidence="1">Uncharacterized protein</fullName>
    </submittedName>
</protein>
<dbReference type="AGR" id="MGI:3642683"/>
<proteinExistence type="evidence at transcript level"/>
<reference evidence="1" key="7">
    <citation type="journal article" date="2005" name="Science">
        <title>The Transcriptional Landscape of the Mammalian Genome.</title>
        <authorList>
            <consortium name="The FANTOM Consortium"/>
            <consortium name="Riken Genome Exploration Research Group and Genome Science Group (Genome Network Project Core Group)"/>
        </authorList>
    </citation>
    <scope>NUCLEOTIDE SEQUENCE</scope>
    <source>
        <strain evidence="1">C57BL/6J</strain>
        <tissue evidence="1">Bone</tissue>
    </source>
</reference>
<gene>
    <name evidence="2" type="primary">Gm11149</name>
</gene>
<accession>Q8CB95</accession>
<sequence>MLSISSQLQHMDPVTSMLSLLENILILSEKTAFTFPFSFFFFKAPFTKEHDSQGGVKLKSFHSQMLPGSIYGQQQERKRNANFKGIPSLTGSLTHIYHQV</sequence>
<reference evidence="1" key="1">
    <citation type="journal article" date="1999" name="Methods Enzymol.">
        <title>High-efficiency full-length cDNA cloning.</title>
        <authorList>
            <person name="Carninci P."/>
            <person name="Hayashizaki Y."/>
        </authorList>
    </citation>
    <scope>NUCLEOTIDE SEQUENCE</scope>
    <source>
        <strain evidence="1">C57BL/6J</strain>
        <tissue evidence="1">Bone</tissue>
    </source>
</reference>
<name>Q8CB95_MOUSE</name>
<reference evidence="1" key="8">
    <citation type="journal article" date="2005" name="Science">
        <title>Antisense Transcription in the Mammalian Transcriptome.</title>
        <authorList>
            <consortium name="RIKEN Genome Exploration Research Group and Genome Science Group (Genome Network Project Core Group) and the FANTOM Consortium"/>
        </authorList>
    </citation>
    <scope>NUCLEOTIDE SEQUENCE</scope>
    <source>
        <strain evidence="1">C57BL/6J</strain>
        <tissue evidence="1">Bone</tissue>
    </source>
</reference>
<reference evidence="1" key="5">
    <citation type="submission" date="2001-07" db="EMBL/GenBank/DDBJ databases">
        <authorList>
            <person name="Adachi J."/>
            <person name="Aizawa K."/>
            <person name="Akimura T."/>
            <person name="Arakawa T."/>
            <person name="Bono H."/>
            <person name="Carninci P."/>
            <person name="Fukuda S."/>
            <person name="Furuno M."/>
            <person name="Hanagaki T."/>
            <person name="Hara A."/>
            <person name="Hashizume W."/>
            <person name="Hayashida K."/>
            <person name="Hayatsu N."/>
            <person name="Hiramoto K."/>
            <person name="Hiraoka T."/>
            <person name="Hirozane T."/>
            <person name="Hori F."/>
            <person name="Imotani K."/>
            <person name="Ishii Y."/>
            <person name="Itoh M."/>
            <person name="Kagawa I."/>
            <person name="Kasukawa T."/>
            <person name="Katoh H."/>
            <person name="Kawai J."/>
            <person name="Kojima Y."/>
            <person name="Kondo S."/>
            <person name="Konno H."/>
            <person name="Kouda M."/>
            <person name="Koya S."/>
            <person name="Kurihara C."/>
            <person name="Matsuyama T."/>
            <person name="Miyazaki A."/>
            <person name="Murata M."/>
            <person name="Nakamura M."/>
            <person name="Nishi K."/>
            <person name="Nomura K."/>
            <person name="Numazaki R."/>
            <person name="Ohno M."/>
            <person name="Ohsato N."/>
            <person name="Okazaki Y."/>
            <person name="Saito R."/>
            <person name="Saitoh H."/>
            <person name="Sakai C."/>
            <person name="Sakai K."/>
            <person name="Sakazume N."/>
            <person name="Sano H."/>
            <person name="Sasaki D."/>
            <person name="Shibata K."/>
            <person name="Shinagawa A."/>
            <person name="Shiraki T."/>
            <person name="Sogabe Y."/>
            <person name="Tagami M."/>
            <person name="Tagawa A."/>
            <person name="Takahashi F."/>
            <person name="Takaku-Akahira S."/>
            <person name="Takeda Y."/>
            <person name="Tanaka T."/>
            <person name="Tomaru A."/>
            <person name="Toya T."/>
            <person name="Yasunishi A."/>
            <person name="Muramatsu M."/>
            <person name="Hayashizaki Y."/>
        </authorList>
    </citation>
    <scope>NUCLEOTIDE SEQUENCE</scope>
    <source>
        <strain evidence="1">C57BL/6J</strain>
        <tissue evidence="1">Bone</tissue>
    </source>
</reference>
<dbReference type="MGI" id="MGI:3642683">
    <property type="gene designation" value="Gm11149"/>
</dbReference>
<organism evidence="1">
    <name type="scientific">Mus musculus</name>
    <name type="common">Mouse</name>
    <dbReference type="NCBI Taxonomy" id="10090"/>
    <lineage>
        <taxon>Eukaryota</taxon>
        <taxon>Metazoa</taxon>
        <taxon>Chordata</taxon>
        <taxon>Craniata</taxon>
        <taxon>Vertebrata</taxon>
        <taxon>Euteleostomi</taxon>
        <taxon>Mammalia</taxon>
        <taxon>Eutheria</taxon>
        <taxon>Euarchontoglires</taxon>
        <taxon>Glires</taxon>
        <taxon>Rodentia</taxon>
        <taxon>Myomorpha</taxon>
        <taxon>Muroidea</taxon>
        <taxon>Muridae</taxon>
        <taxon>Murinae</taxon>
        <taxon>Mus</taxon>
        <taxon>Mus</taxon>
    </lineage>
</organism>
<dbReference type="EMBL" id="AK036529">
    <property type="protein sequence ID" value="BAC29464.1"/>
    <property type="molecule type" value="mRNA"/>
</dbReference>
<evidence type="ECO:0000313" key="1">
    <source>
        <dbReference type="EMBL" id="BAC29464.1"/>
    </source>
</evidence>
<reference evidence="1" key="3">
    <citation type="journal article" date="2000" name="Genome Res.">
        <title>RIKEN integrated sequence analysis (RISA) system--384-format sequencing pipeline with 384 multicapillary sequencer.</title>
        <authorList>
            <person name="Shibata K."/>
            <person name="Itoh M."/>
            <person name="Aizawa K."/>
            <person name="Nagaoka S."/>
            <person name="Sasaki N."/>
            <person name="Carninci P."/>
            <person name="Konno H."/>
            <person name="Akiyama J."/>
            <person name="Nishi K."/>
            <person name="Kitsunai T."/>
            <person name="Tashiro H."/>
            <person name="Itoh M."/>
            <person name="Sumi N."/>
            <person name="Ishii Y."/>
            <person name="Nakamura S."/>
            <person name="Hazama M."/>
            <person name="Nishine T."/>
            <person name="Harada A."/>
            <person name="Yamamoto R."/>
            <person name="Matsumoto H."/>
            <person name="Sakaguchi S."/>
            <person name="Ikegami T."/>
            <person name="Kashiwagi K."/>
            <person name="Fujiwake S."/>
            <person name="Inoue K."/>
            <person name="Togawa Y."/>
            <person name="Izawa M."/>
            <person name="Ohara E."/>
            <person name="Watahiki M."/>
            <person name="Yoneda Y."/>
            <person name="Ishikawa T."/>
            <person name="Ozawa K."/>
            <person name="Tanaka T."/>
            <person name="Matsuura S."/>
            <person name="Kawai J."/>
            <person name="Okazaki Y."/>
            <person name="Muramatsu M."/>
            <person name="Inoue Y."/>
            <person name="Kira A."/>
            <person name="Hayashizaki Y."/>
        </authorList>
    </citation>
    <scope>NUCLEOTIDE SEQUENCE</scope>
    <source>
        <strain evidence="1">C57BL/6J</strain>
        <tissue evidence="1">Bone</tissue>
    </source>
</reference>
<reference evidence="1" key="4">
    <citation type="journal article" date="2001" name="Nature">
        <title>Functional annotation of a full-length mouse cDNA collection.</title>
        <authorList>
            <consortium name="The RIKEN Genome Exploration Research Group Phase II Team and the FANTOM Consortium"/>
        </authorList>
    </citation>
    <scope>NUCLEOTIDE SEQUENCE</scope>
    <source>
        <strain evidence="1">C57BL/6J</strain>
        <tissue evidence="1">Bone</tissue>
    </source>
</reference>
<reference evidence="1" key="6">
    <citation type="journal article" date="2002" name="Nature">
        <title>Analysis of the mouse transcriptome based on functional annotation of 60,770 full-length cDNAs.</title>
        <authorList>
            <consortium name="The FANTOM Consortium and the RIKEN Genome Exploration Research Group Phase I and II Team"/>
        </authorList>
    </citation>
    <scope>NUCLEOTIDE SEQUENCE</scope>
    <source>
        <strain evidence="1">C57BL/6J</strain>
        <tissue evidence="1">Bone</tissue>
    </source>
</reference>
<reference evidence="1" key="2">
    <citation type="journal article" date="2000" name="Genome Res.">
        <title>Normalization and subtraction of cap-trapper-selected cDNAs to prepare full-length cDNA libraries for rapid discovery of new genes.</title>
        <authorList>
            <person name="Carninci P."/>
            <person name="Shibata Y."/>
            <person name="Hayatsu N."/>
            <person name="Sugahara Y."/>
            <person name="Shibata K."/>
            <person name="Itoh M."/>
            <person name="Konno H."/>
            <person name="Okazaki Y."/>
            <person name="Muramatsu M."/>
            <person name="Hayashizaki Y."/>
        </authorList>
    </citation>
    <scope>NUCLEOTIDE SEQUENCE</scope>
    <source>
        <strain evidence="1">C57BL/6J</strain>
        <tissue evidence="1">Bone</tissue>
    </source>
</reference>
<evidence type="ECO:0000313" key="2">
    <source>
        <dbReference type="MGI" id="MGI:3642683"/>
    </source>
</evidence>
<dbReference type="AlphaFoldDB" id="Q8CB95"/>